<dbReference type="Pfam" id="PF07904">
    <property type="entry name" value="Eaf7"/>
    <property type="match status" value="1"/>
</dbReference>
<sequence>MSTIDTNNLRTSPDPLTASPRELSEMQKRAKRRDRRASNAEPDEELPVQWTPELEIVLFHALARFRPVGVHKHFRMLSVQRYFNKETGLDLTVNQLWAHLSNYYDLDALDAMADETDDDITFEARRKRSGYPFKVVAEFSLPTDDFESIIAEHRKAVSPVPDRGASTRRGGRASSPATESTRSTPEPQAEPETPATAPGKRGVGRPRKSAKKDIVQPISEPSLRRTRAASASSAAATPTPTTKRPRRNV</sequence>
<dbReference type="InterPro" id="IPR012423">
    <property type="entry name" value="Eaf7/MRGBP"/>
</dbReference>
<evidence type="ECO:0000256" key="5">
    <source>
        <dbReference type="ARBA" id="ARBA00023163"/>
    </source>
</evidence>
<evidence type="ECO:0000313" key="9">
    <source>
        <dbReference type="Proteomes" id="UP000053201"/>
    </source>
</evidence>
<dbReference type="PANTHER" id="PTHR13581:SF5">
    <property type="entry name" value="MRG_MORF4L-BINDING PROTEIN"/>
    <property type="match status" value="1"/>
</dbReference>
<dbReference type="InParanoid" id="A0A0L0HET2"/>
<evidence type="ECO:0000313" key="8">
    <source>
        <dbReference type="EMBL" id="KNC99273.1"/>
    </source>
</evidence>
<keyword evidence="5" id="KW-0804">Transcription</keyword>
<feature type="compositionally biased region" description="Low complexity" evidence="7">
    <location>
        <begin position="184"/>
        <end position="198"/>
    </location>
</feature>
<evidence type="ECO:0000256" key="1">
    <source>
        <dbReference type="ARBA" id="ARBA00004123"/>
    </source>
</evidence>
<keyword evidence="6" id="KW-0539">Nucleus</keyword>
<feature type="compositionally biased region" description="Low complexity" evidence="7">
    <location>
        <begin position="228"/>
        <end position="242"/>
    </location>
</feature>
<comment type="subcellular location">
    <subcellularLocation>
        <location evidence="1">Nucleus</location>
    </subcellularLocation>
</comment>
<organism evidence="8 9">
    <name type="scientific">Spizellomyces punctatus (strain DAOM BR117)</name>
    <dbReference type="NCBI Taxonomy" id="645134"/>
    <lineage>
        <taxon>Eukaryota</taxon>
        <taxon>Fungi</taxon>
        <taxon>Fungi incertae sedis</taxon>
        <taxon>Chytridiomycota</taxon>
        <taxon>Chytridiomycota incertae sedis</taxon>
        <taxon>Chytridiomycetes</taxon>
        <taxon>Spizellomycetales</taxon>
        <taxon>Spizellomycetaceae</taxon>
        <taxon>Spizellomyces</taxon>
    </lineage>
</organism>
<dbReference type="EMBL" id="KQ257458">
    <property type="protein sequence ID" value="KNC99273.1"/>
    <property type="molecule type" value="Genomic_DNA"/>
</dbReference>
<dbReference type="GeneID" id="27688893"/>
<reference evidence="8 9" key="1">
    <citation type="submission" date="2009-08" db="EMBL/GenBank/DDBJ databases">
        <title>The Genome Sequence of Spizellomyces punctatus strain DAOM BR117.</title>
        <authorList>
            <consortium name="The Broad Institute Genome Sequencing Platform"/>
            <person name="Russ C."/>
            <person name="Cuomo C."/>
            <person name="Shea T."/>
            <person name="Young S.K."/>
            <person name="Zeng Q."/>
            <person name="Koehrsen M."/>
            <person name="Haas B."/>
            <person name="Borodovsky M."/>
            <person name="Guigo R."/>
            <person name="Alvarado L."/>
            <person name="Berlin A."/>
            <person name="Bochicchio J."/>
            <person name="Borenstein D."/>
            <person name="Chapman S."/>
            <person name="Chen Z."/>
            <person name="Engels R."/>
            <person name="Freedman E."/>
            <person name="Gellesch M."/>
            <person name="Goldberg J."/>
            <person name="Griggs A."/>
            <person name="Gujja S."/>
            <person name="Heiman D."/>
            <person name="Hepburn T."/>
            <person name="Howarth C."/>
            <person name="Jen D."/>
            <person name="Larson L."/>
            <person name="Lewis B."/>
            <person name="Mehta T."/>
            <person name="Park D."/>
            <person name="Pearson M."/>
            <person name="Roberts A."/>
            <person name="Saif S."/>
            <person name="Shenoy N."/>
            <person name="Sisk P."/>
            <person name="Stolte C."/>
            <person name="Sykes S."/>
            <person name="Thomson T."/>
            <person name="Walk T."/>
            <person name="White J."/>
            <person name="Yandava C."/>
            <person name="Burger G."/>
            <person name="Gray M.W."/>
            <person name="Holland P.W.H."/>
            <person name="King N."/>
            <person name="Lang F.B.F."/>
            <person name="Roger A.J."/>
            <person name="Ruiz-Trillo I."/>
            <person name="Lander E."/>
            <person name="Nusbaum C."/>
        </authorList>
    </citation>
    <scope>NUCLEOTIDE SEQUENCE [LARGE SCALE GENOMIC DNA]</scope>
    <source>
        <strain evidence="8 9">DAOM BR117</strain>
    </source>
</reference>
<evidence type="ECO:0000256" key="4">
    <source>
        <dbReference type="ARBA" id="ARBA00023015"/>
    </source>
</evidence>
<feature type="compositionally biased region" description="Polar residues" evidence="7">
    <location>
        <begin position="1"/>
        <end position="11"/>
    </location>
</feature>
<dbReference type="Proteomes" id="UP000053201">
    <property type="component" value="Unassembled WGS sequence"/>
</dbReference>
<dbReference type="OrthoDB" id="5595141at2759"/>
<accession>A0A0L0HET2</accession>
<dbReference type="VEuPathDB" id="FungiDB:SPPG_05528"/>
<dbReference type="GO" id="GO:0006357">
    <property type="term" value="P:regulation of transcription by RNA polymerase II"/>
    <property type="evidence" value="ECO:0007669"/>
    <property type="project" value="TreeGrafter"/>
</dbReference>
<feature type="region of interest" description="Disordered" evidence="7">
    <location>
        <begin position="1"/>
        <end position="44"/>
    </location>
</feature>
<dbReference type="eggNOG" id="KOG4051">
    <property type="taxonomic scope" value="Eukaryota"/>
</dbReference>
<gene>
    <name evidence="8" type="ORF">SPPG_05528</name>
</gene>
<feature type="region of interest" description="Disordered" evidence="7">
    <location>
        <begin position="157"/>
        <end position="249"/>
    </location>
</feature>
<evidence type="ECO:0000256" key="3">
    <source>
        <dbReference type="ARBA" id="ARBA00022853"/>
    </source>
</evidence>
<dbReference type="OMA" id="QHTRIPY"/>
<keyword evidence="9" id="KW-1185">Reference proteome</keyword>
<evidence type="ECO:0008006" key="10">
    <source>
        <dbReference type="Google" id="ProtNLM"/>
    </source>
</evidence>
<name>A0A0L0HET2_SPIPD</name>
<evidence type="ECO:0000256" key="7">
    <source>
        <dbReference type="SAM" id="MobiDB-lite"/>
    </source>
</evidence>
<keyword evidence="4" id="KW-0805">Transcription regulation</keyword>
<evidence type="ECO:0000256" key="2">
    <source>
        <dbReference type="ARBA" id="ARBA00007117"/>
    </source>
</evidence>
<dbReference type="AlphaFoldDB" id="A0A0L0HET2"/>
<dbReference type="RefSeq" id="XP_016607313.1">
    <property type="nucleotide sequence ID" value="XM_016753735.1"/>
</dbReference>
<dbReference type="GO" id="GO:0005634">
    <property type="term" value="C:nucleus"/>
    <property type="evidence" value="ECO:0007669"/>
    <property type="project" value="UniProtKB-SubCell"/>
</dbReference>
<dbReference type="STRING" id="645134.A0A0L0HET2"/>
<evidence type="ECO:0000256" key="6">
    <source>
        <dbReference type="ARBA" id="ARBA00023242"/>
    </source>
</evidence>
<dbReference type="GO" id="GO:0035267">
    <property type="term" value="C:NuA4 histone acetyltransferase complex"/>
    <property type="evidence" value="ECO:0007669"/>
    <property type="project" value="TreeGrafter"/>
</dbReference>
<protein>
    <recommendedName>
        <fullName evidence="10">CT20 family protein</fullName>
    </recommendedName>
</protein>
<keyword evidence="3" id="KW-0156">Chromatin regulator</keyword>
<proteinExistence type="inferred from homology"/>
<feature type="compositionally biased region" description="Low complexity" evidence="7">
    <location>
        <begin position="163"/>
        <end position="177"/>
    </location>
</feature>
<dbReference type="GO" id="GO:0006325">
    <property type="term" value="P:chromatin organization"/>
    <property type="evidence" value="ECO:0007669"/>
    <property type="project" value="UniProtKB-KW"/>
</dbReference>
<dbReference type="PANTHER" id="PTHR13581">
    <property type="entry name" value="MRG-BINDING PROTEIN"/>
    <property type="match status" value="1"/>
</dbReference>
<comment type="similarity">
    <text evidence="2">Belongs to the EAF7 family.</text>
</comment>